<dbReference type="OrthoDB" id="5318005at2759"/>
<evidence type="ECO:0000313" key="3">
    <source>
        <dbReference type="Proteomes" id="UP000326924"/>
    </source>
</evidence>
<evidence type="ECO:0000313" key="2">
    <source>
        <dbReference type="EMBL" id="KAA8899945.1"/>
    </source>
</evidence>
<dbReference type="EMBL" id="VXIS01000161">
    <property type="protein sequence ID" value="KAA8899945.1"/>
    <property type="molecule type" value="Genomic_DNA"/>
</dbReference>
<keyword evidence="3" id="KW-1185">Reference proteome</keyword>
<dbReference type="Proteomes" id="UP000326924">
    <property type="component" value="Unassembled WGS sequence"/>
</dbReference>
<name>A0A5J5EQ18_9PEZI</name>
<organism evidence="2 3">
    <name type="scientific">Sphaerosporella brunnea</name>
    <dbReference type="NCBI Taxonomy" id="1250544"/>
    <lineage>
        <taxon>Eukaryota</taxon>
        <taxon>Fungi</taxon>
        <taxon>Dikarya</taxon>
        <taxon>Ascomycota</taxon>
        <taxon>Pezizomycotina</taxon>
        <taxon>Pezizomycetes</taxon>
        <taxon>Pezizales</taxon>
        <taxon>Pyronemataceae</taxon>
        <taxon>Sphaerosporella</taxon>
    </lineage>
</organism>
<dbReference type="InParanoid" id="A0A5J5EQ18"/>
<feature type="region of interest" description="Disordered" evidence="1">
    <location>
        <begin position="53"/>
        <end position="113"/>
    </location>
</feature>
<comment type="caution">
    <text evidence="2">The sequence shown here is derived from an EMBL/GenBank/DDBJ whole genome shotgun (WGS) entry which is preliminary data.</text>
</comment>
<feature type="compositionally biased region" description="Low complexity" evidence="1">
    <location>
        <begin position="85"/>
        <end position="103"/>
    </location>
</feature>
<feature type="compositionally biased region" description="Acidic residues" evidence="1">
    <location>
        <begin position="74"/>
        <end position="84"/>
    </location>
</feature>
<reference evidence="2 3" key="1">
    <citation type="submission" date="2019-09" db="EMBL/GenBank/DDBJ databases">
        <title>Draft genome of the ectomycorrhizal ascomycete Sphaerosporella brunnea.</title>
        <authorList>
            <consortium name="DOE Joint Genome Institute"/>
            <person name="Benucci G.M."/>
            <person name="Marozzi G."/>
            <person name="Antonielli L."/>
            <person name="Sanchez S."/>
            <person name="Marco P."/>
            <person name="Wang X."/>
            <person name="Falini L.B."/>
            <person name="Barry K."/>
            <person name="Haridas S."/>
            <person name="Lipzen A."/>
            <person name="Labutti K."/>
            <person name="Grigoriev I.V."/>
            <person name="Murat C."/>
            <person name="Martin F."/>
            <person name="Albertini E."/>
            <person name="Donnini D."/>
            <person name="Bonito G."/>
        </authorList>
    </citation>
    <scope>NUCLEOTIDE SEQUENCE [LARGE SCALE GENOMIC DNA]</scope>
    <source>
        <strain evidence="2 3">Sb_GMNB300</strain>
    </source>
</reference>
<evidence type="ECO:0000256" key="1">
    <source>
        <dbReference type="SAM" id="MobiDB-lite"/>
    </source>
</evidence>
<accession>A0A5J5EQ18</accession>
<protein>
    <submittedName>
        <fullName evidence="2">Uncharacterized protein</fullName>
    </submittedName>
</protein>
<proteinExistence type="predicted"/>
<gene>
    <name evidence="2" type="ORF">FN846DRAFT_166527</name>
</gene>
<dbReference type="AlphaFoldDB" id="A0A5J5EQ18"/>
<sequence>MSDIMSPIIPDLKKTAFGISSPRSRTEGYSCAFPSWPNRPWLDSRRQFPEPVKHSVPSREFVESLRQRPLPENVFEDDEDDDFISEPSTSSTNSSASSTPTLSAIRRPVQRSNSLLSRALSQLHQETTGRAA</sequence>